<dbReference type="Gene3D" id="3.40.50.720">
    <property type="entry name" value="NAD(P)-binding Rossmann-like Domain"/>
    <property type="match status" value="1"/>
</dbReference>
<evidence type="ECO:0000259" key="2">
    <source>
        <dbReference type="Pfam" id="PF19328"/>
    </source>
</evidence>
<dbReference type="HOGENOM" id="CLU_050509_0_0_11"/>
<dbReference type="KEGG" id="amq:AMETH_5065"/>
<evidence type="ECO:0000256" key="1">
    <source>
        <dbReference type="SAM" id="MobiDB-lite"/>
    </source>
</evidence>
<accession>A0A076N5B4</accession>
<name>A0A076N5B4_AMYME</name>
<dbReference type="EMBL" id="CP009110">
    <property type="protein sequence ID" value="AIJ25157.1"/>
    <property type="molecule type" value="Genomic_DNA"/>
</dbReference>
<dbReference type="STRING" id="1068978.AMETH_5065"/>
<dbReference type="AlphaFoldDB" id="A0A076N5B4"/>
<feature type="compositionally biased region" description="Basic residues" evidence="1">
    <location>
        <begin position="364"/>
        <end position="382"/>
    </location>
</feature>
<dbReference type="InterPro" id="IPR045760">
    <property type="entry name" value="DAP_DH_C"/>
</dbReference>
<organism evidence="3 4">
    <name type="scientific">Amycolatopsis methanolica 239</name>
    <dbReference type="NCBI Taxonomy" id="1068978"/>
    <lineage>
        <taxon>Bacteria</taxon>
        <taxon>Bacillati</taxon>
        <taxon>Actinomycetota</taxon>
        <taxon>Actinomycetes</taxon>
        <taxon>Pseudonocardiales</taxon>
        <taxon>Pseudonocardiaceae</taxon>
        <taxon>Amycolatopsis</taxon>
        <taxon>Amycolatopsis methanolica group</taxon>
    </lineage>
</organism>
<dbReference type="eggNOG" id="COG3804">
    <property type="taxonomic scope" value="Bacteria"/>
</dbReference>
<evidence type="ECO:0000313" key="3">
    <source>
        <dbReference type="EMBL" id="AIJ25157.1"/>
    </source>
</evidence>
<dbReference type="PATRIC" id="fig|1068978.7.peg.5444"/>
<dbReference type="Proteomes" id="UP000062973">
    <property type="component" value="Chromosome"/>
</dbReference>
<keyword evidence="4" id="KW-1185">Reference proteome</keyword>
<proteinExistence type="predicted"/>
<dbReference type="Pfam" id="PF19328">
    <property type="entry name" value="DAP_DH_C"/>
    <property type="match status" value="1"/>
</dbReference>
<dbReference type="CDD" id="cd24146">
    <property type="entry name" value="nat-AmDH_N_like"/>
    <property type="match status" value="1"/>
</dbReference>
<sequence length="401" mass="42375">MTHQVVQWSTGNVGRHAIAGIDAHPELELVGVWVSHPDKAGHDAGELAGLGRSLGVEATTDADALLALEPDYVVYTAMADDRSMEALADLQRILRAGVNVVSSSPVFLQFPDGVVPEEVSGPVRAAATEGGASLWVNGVDPGFANDWLPLVLTGVCERIDEVRCFEILDYSTYDNRKVVFDIMCFGGSLGETPMLLQPGVLSLAWGSVVRQLAAGLGVELDAVEESSERLPAPSAFDISCGTIAEGTAAAPRFEVRGMRGGRPVCVLEHVTRLRPDLGPDWPQPSGQGCYRVQVTGEPNYMLDLRLVGTEGDHNTAGLKATAMRLVNAIPAVVAAPPGLLTALDLPLVTGRGLVSWTSASGRCRGPRPPRRGPRNRARRRGAGRCPGNATAAARAGTGTRR</sequence>
<feature type="domain" description="2,4-diaminopentanoate dehydrogenase C-terminal" evidence="2">
    <location>
        <begin position="145"/>
        <end position="348"/>
    </location>
</feature>
<protein>
    <submittedName>
        <fullName evidence="3">Dihydrodipicolinate reductase</fullName>
    </submittedName>
</protein>
<feature type="region of interest" description="Disordered" evidence="1">
    <location>
        <begin position="359"/>
        <end position="401"/>
    </location>
</feature>
<reference evidence="3 4" key="1">
    <citation type="submission" date="2014-07" db="EMBL/GenBank/DDBJ databases">
        <title>Whole Genome Sequence of the Amycolatopsis methanolica 239.</title>
        <authorList>
            <person name="Tang B."/>
        </authorList>
    </citation>
    <scope>NUCLEOTIDE SEQUENCE [LARGE SCALE GENOMIC DNA]</scope>
    <source>
        <strain evidence="3 4">239</strain>
    </source>
</reference>
<gene>
    <name evidence="3" type="ORF">AMETH_5065</name>
</gene>
<dbReference type="InterPro" id="IPR036291">
    <property type="entry name" value="NAD(P)-bd_dom_sf"/>
</dbReference>
<dbReference type="SUPFAM" id="SSF51735">
    <property type="entry name" value="NAD(P)-binding Rossmann-fold domains"/>
    <property type="match status" value="1"/>
</dbReference>
<evidence type="ECO:0000313" key="4">
    <source>
        <dbReference type="Proteomes" id="UP000062973"/>
    </source>
</evidence>
<feature type="compositionally biased region" description="Low complexity" evidence="1">
    <location>
        <begin position="383"/>
        <end position="401"/>
    </location>
</feature>
<dbReference type="RefSeq" id="WP_017984000.1">
    <property type="nucleotide sequence ID" value="NZ_AQUL01000001.1"/>
</dbReference>